<comment type="caution">
    <text evidence="1">The sequence shown here is derived from an EMBL/GenBank/DDBJ whole genome shotgun (WGS) entry which is preliminary data.</text>
</comment>
<reference evidence="1" key="1">
    <citation type="submission" date="2023-10" db="EMBL/GenBank/DDBJ databases">
        <authorList>
            <person name="Rodriguez Cubillos JULIANA M."/>
            <person name="De Vega J."/>
        </authorList>
    </citation>
    <scope>NUCLEOTIDE SEQUENCE</scope>
</reference>
<sequence length="996" mass="108882">MIAEKPSWVRHEGMQIFSIDVQPGGLRFATGGGDHKVRIWNMKSVSTDMENYDPSDRLLATLRDHFGSVNCVRWAKHGRFVASGSDDQAILIHERKPGSGTTEFGSGEPPDIENWKVVMTLRGHSADVVDLNWSPDDSSLASGSLDNTIHVWNMSNGICTAVLRGHSSLVKGVAWDPIGSFIASQSDDKTVIIWRTSDWSLAHRTDGHWSKSLGSTFFRRLGWSPCGHFITTTHGFKKPRHSAPVLERGEWSATFDFLGHNAPIIVVKFNHFMFKKSSSNSQEAKPEPVGWSNGASKTGSKEPQPYNVIAIGSQDRTITVWTTASPRPLFVAKHFFTQSVVDLSWSPDGYSLFACSLDGSVGTFHFEVKELGQSLGDVELDEVKKSRYGDVRGCKVNLAESPAQLLLEAASTKQTSSKKVVTDAQQNKKMENAFVSARASVATNNAKPQVDDSKKNGGPVGDESNMVTTSSRNTIPVKQKEYRCPDGRKRIIPVVVGMPVQQENISGAAQQALDFPLVSSKRRKNSDEAISNDDDIRASTLGGAHIRHSDLKERSGVTARATISDGLIIEKIPDTSGDGGINVQQLGNSTTSSSLAACSATLSIRVFDKKGGEDTSPILLEARPKEHTVNDIVGLGNTSMMKETEIVCTRGDQTLWSDRISGKVTVLAGNINFWAVGCEDGCLQIYTKCGRRAMPTMMTGSAATFIDCDECWTLLLVTRKGSLYLWDLFNRTCLLQDSLTSLVASSPNSTTKDAGTIKVITAKLSKSGSPLVVLATRHAFLFDMSVKCWLRVADDCFPASNFASSWSLGSIQSGELAALQVDLRKYLARKPGWTRVTDDGVQTRAHLEAQLASSLALGSPNEYRQCLLSYVRFLAREADESRLREVCESFLGPPTGMVEEPSSNSNNLAWDPFILGMRKHKLLREDILPSMASNRKVQRLLNEFMDLLSEYETVDANENQTNLILPKSSSPPATKPTESSSLATDNEVGADAKKLD</sequence>
<protein>
    <submittedName>
        <fullName evidence="1">Uncharacterized protein</fullName>
    </submittedName>
</protein>
<gene>
    <name evidence="1" type="ORF">MILVUS5_LOCUS26177</name>
</gene>
<organism evidence="1 2">
    <name type="scientific">Trifolium pratense</name>
    <name type="common">Red clover</name>
    <dbReference type="NCBI Taxonomy" id="57577"/>
    <lineage>
        <taxon>Eukaryota</taxon>
        <taxon>Viridiplantae</taxon>
        <taxon>Streptophyta</taxon>
        <taxon>Embryophyta</taxon>
        <taxon>Tracheophyta</taxon>
        <taxon>Spermatophyta</taxon>
        <taxon>Magnoliopsida</taxon>
        <taxon>eudicotyledons</taxon>
        <taxon>Gunneridae</taxon>
        <taxon>Pentapetalae</taxon>
        <taxon>rosids</taxon>
        <taxon>fabids</taxon>
        <taxon>Fabales</taxon>
        <taxon>Fabaceae</taxon>
        <taxon>Papilionoideae</taxon>
        <taxon>50 kb inversion clade</taxon>
        <taxon>NPAAA clade</taxon>
        <taxon>Hologalegina</taxon>
        <taxon>IRL clade</taxon>
        <taxon>Trifolieae</taxon>
        <taxon>Trifolium</taxon>
    </lineage>
</organism>
<dbReference type="Proteomes" id="UP001177021">
    <property type="component" value="Unassembled WGS sequence"/>
</dbReference>
<evidence type="ECO:0000313" key="2">
    <source>
        <dbReference type="Proteomes" id="UP001177021"/>
    </source>
</evidence>
<name>A0ACB0KSK5_TRIPR</name>
<proteinExistence type="predicted"/>
<keyword evidence="2" id="KW-1185">Reference proteome</keyword>
<dbReference type="EMBL" id="CASHSV030000311">
    <property type="protein sequence ID" value="CAJ2660165.1"/>
    <property type="molecule type" value="Genomic_DNA"/>
</dbReference>
<evidence type="ECO:0000313" key="1">
    <source>
        <dbReference type="EMBL" id="CAJ2660165.1"/>
    </source>
</evidence>
<accession>A0ACB0KSK5</accession>